<accession>A0A0P4R104</accession>
<evidence type="ECO:0000313" key="2">
    <source>
        <dbReference type="Proteomes" id="UP000048965"/>
    </source>
</evidence>
<evidence type="ECO:0000313" key="1">
    <source>
        <dbReference type="EMBL" id="GAO06511.1"/>
    </source>
</evidence>
<gene>
    <name evidence="1" type="ORF">TPA0598_01_08820</name>
</gene>
<dbReference type="AlphaFoldDB" id="A0A0P4R104"/>
<name>A0A0P4R104_9ACTN</name>
<proteinExistence type="predicted"/>
<organism evidence="1 2">
    <name type="scientific">Streptomyces lydicamycinicus</name>
    <dbReference type="NCBI Taxonomy" id="1546107"/>
    <lineage>
        <taxon>Bacteria</taxon>
        <taxon>Bacillati</taxon>
        <taxon>Actinomycetota</taxon>
        <taxon>Actinomycetes</taxon>
        <taxon>Kitasatosporales</taxon>
        <taxon>Streptomycetaceae</taxon>
        <taxon>Streptomyces</taxon>
    </lineage>
</organism>
<keyword evidence="2" id="KW-1185">Reference proteome</keyword>
<dbReference type="EMBL" id="BBNO01000001">
    <property type="protein sequence ID" value="GAO06511.1"/>
    <property type="molecule type" value="Genomic_DNA"/>
</dbReference>
<reference evidence="1 2" key="2">
    <citation type="journal article" date="2015" name="Stand. Genomic Sci.">
        <title>Draft genome sequence of marine-derived Streptomyces sp. TP-A0598, a producer of anti-MRSA antibiotic lydicamycins.</title>
        <authorList>
            <person name="Komaki H."/>
            <person name="Ichikawa N."/>
            <person name="Hosoyama A."/>
            <person name="Fujita N."/>
            <person name="Igarashi Y."/>
        </authorList>
    </citation>
    <scope>NUCLEOTIDE SEQUENCE [LARGE SCALE GENOMIC DNA]</scope>
    <source>
        <strain evidence="1 2">NBRC 110027</strain>
    </source>
</reference>
<sequence>MPWTVYVTVVGRAGRTAGPQPIIGGAADMAVAAAFPRVRRAAQAVNGCDAGSLPTRSGALGIAVASYAGTVLRATRPYPLAAAR</sequence>
<comment type="caution">
    <text evidence="1">The sequence shown here is derived from an EMBL/GenBank/DDBJ whole genome shotgun (WGS) entry which is preliminary data.</text>
</comment>
<dbReference type="Proteomes" id="UP000048965">
    <property type="component" value="Unassembled WGS sequence"/>
</dbReference>
<reference evidence="2" key="1">
    <citation type="submission" date="2014-09" db="EMBL/GenBank/DDBJ databases">
        <title>Whole genome shotgun sequence of Streptomyces sp. NBRC 110027.</title>
        <authorList>
            <person name="Komaki H."/>
            <person name="Ichikawa N."/>
            <person name="Katano-Makiyama Y."/>
            <person name="Hosoyama A."/>
            <person name="Hashimoto M."/>
            <person name="Uohara A."/>
            <person name="Kitahashi Y."/>
            <person name="Ohji S."/>
            <person name="Kimura A."/>
            <person name="Yamazoe A."/>
            <person name="Igarashi Y."/>
            <person name="Fujita N."/>
        </authorList>
    </citation>
    <scope>NUCLEOTIDE SEQUENCE [LARGE SCALE GENOMIC DNA]</scope>
    <source>
        <strain evidence="2">NBRC 110027</strain>
    </source>
</reference>
<protein>
    <submittedName>
        <fullName evidence="1">Uncharacterized protein</fullName>
    </submittedName>
</protein>